<dbReference type="Pfam" id="PF00006">
    <property type="entry name" value="ATP-synt_ab"/>
    <property type="match status" value="1"/>
</dbReference>
<evidence type="ECO:0000256" key="9">
    <source>
        <dbReference type="ARBA" id="ARBA00048383"/>
    </source>
</evidence>
<evidence type="ECO:0000256" key="5">
    <source>
        <dbReference type="ARBA" id="ARBA00022781"/>
    </source>
</evidence>
<evidence type="ECO:0000256" key="8">
    <source>
        <dbReference type="ARBA" id="ARBA00023065"/>
    </source>
</evidence>
<evidence type="ECO:0000313" key="12">
    <source>
        <dbReference type="Proteomes" id="UP001157418"/>
    </source>
</evidence>
<gene>
    <name evidence="11" type="ORF">LVIROSA_LOCUS12369</name>
</gene>
<dbReference type="EC" id="7.1.2.2" evidence="2"/>
<dbReference type="GO" id="GO:0046933">
    <property type="term" value="F:proton-transporting ATP synthase activity, rotational mechanism"/>
    <property type="evidence" value="ECO:0007669"/>
    <property type="project" value="TreeGrafter"/>
</dbReference>
<keyword evidence="8" id="KW-0406">Ion transport</keyword>
<evidence type="ECO:0000256" key="4">
    <source>
        <dbReference type="ARBA" id="ARBA00022741"/>
    </source>
</evidence>
<keyword evidence="7" id="KW-1278">Translocase</keyword>
<dbReference type="SUPFAM" id="SSF52540">
    <property type="entry name" value="P-loop containing nucleoside triphosphate hydrolases"/>
    <property type="match status" value="1"/>
</dbReference>
<dbReference type="Gene3D" id="2.40.10.170">
    <property type="match status" value="1"/>
</dbReference>
<dbReference type="InterPro" id="IPR027417">
    <property type="entry name" value="P-loop_NTPase"/>
</dbReference>
<dbReference type="GO" id="GO:0009535">
    <property type="term" value="C:chloroplast thylakoid membrane"/>
    <property type="evidence" value="ECO:0007669"/>
    <property type="project" value="TreeGrafter"/>
</dbReference>
<evidence type="ECO:0000313" key="11">
    <source>
        <dbReference type="EMBL" id="CAH1425215.1"/>
    </source>
</evidence>
<accession>A0AAU9MEJ8</accession>
<dbReference type="Gene3D" id="3.40.50.300">
    <property type="entry name" value="P-loop containing nucleotide triphosphate hydrolases"/>
    <property type="match status" value="1"/>
</dbReference>
<dbReference type="GO" id="GO:0042776">
    <property type="term" value="P:proton motive force-driven mitochondrial ATP synthesis"/>
    <property type="evidence" value="ECO:0007669"/>
    <property type="project" value="TreeGrafter"/>
</dbReference>
<evidence type="ECO:0000256" key="2">
    <source>
        <dbReference type="ARBA" id="ARBA00012473"/>
    </source>
</evidence>
<evidence type="ECO:0000256" key="3">
    <source>
        <dbReference type="ARBA" id="ARBA00022448"/>
    </source>
</evidence>
<keyword evidence="12" id="KW-1185">Reference proteome</keyword>
<evidence type="ECO:0000256" key="1">
    <source>
        <dbReference type="ARBA" id="ARBA00008936"/>
    </source>
</evidence>
<proteinExistence type="inferred from homology"/>
<name>A0AAU9MEJ8_9ASTR</name>
<keyword evidence="4" id="KW-0547">Nucleotide-binding</keyword>
<keyword evidence="6" id="KW-0067">ATP-binding</keyword>
<evidence type="ECO:0000256" key="7">
    <source>
        <dbReference type="ARBA" id="ARBA00022967"/>
    </source>
</evidence>
<comment type="similarity">
    <text evidence="1">Belongs to the ATPase alpha/beta chains family.</text>
</comment>
<dbReference type="InterPro" id="IPR000194">
    <property type="entry name" value="ATPase_F1/V1/A1_a/bsu_nucl-bd"/>
</dbReference>
<dbReference type="AlphaFoldDB" id="A0AAU9MEJ8"/>
<sequence length="182" mass="19469">MSNIYNAMITKGQDIAGQPIHVTCKVHRILRNHRVRAITMSATYGLTKGMDVIDTSAPLSVPVGGATLGRILNVFGEHVDNLGHVDTSTTFHVRRFVAVLDTRLSIFETGIKVVDLLAPYCHGGKIGLFEGAGVAKTILIMELINNIAKAHGDVSVFGGVGADLKTGPEMLHSTLCGYFAKI</sequence>
<dbReference type="SUPFAM" id="SSF50615">
    <property type="entry name" value="N-terminal domain of alpha and beta subunits of F1 ATP synthase"/>
    <property type="match status" value="1"/>
</dbReference>
<evidence type="ECO:0000256" key="6">
    <source>
        <dbReference type="ARBA" id="ARBA00022840"/>
    </source>
</evidence>
<protein>
    <recommendedName>
        <fullName evidence="2">H(+)-transporting two-sector ATPase</fullName>
        <ecNumber evidence="2">7.1.2.2</ecNumber>
    </recommendedName>
</protein>
<dbReference type="GO" id="GO:0005524">
    <property type="term" value="F:ATP binding"/>
    <property type="evidence" value="ECO:0007669"/>
    <property type="project" value="UniProtKB-KW"/>
</dbReference>
<keyword evidence="5" id="KW-0375">Hydrogen ion transport</keyword>
<dbReference type="GO" id="GO:0005739">
    <property type="term" value="C:mitochondrion"/>
    <property type="evidence" value="ECO:0007669"/>
    <property type="project" value="GOC"/>
</dbReference>
<keyword evidence="3" id="KW-0813">Transport</keyword>
<dbReference type="Proteomes" id="UP001157418">
    <property type="component" value="Unassembled WGS sequence"/>
</dbReference>
<reference evidence="11 12" key="1">
    <citation type="submission" date="2022-01" db="EMBL/GenBank/DDBJ databases">
        <authorList>
            <person name="Xiong W."/>
            <person name="Schranz E."/>
        </authorList>
    </citation>
    <scope>NUCLEOTIDE SEQUENCE [LARGE SCALE GENOMIC DNA]</scope>
</reference>
<evidence type="ECO:0000259" key="10">
    <source>
        <dbReference type="Pfam" id="PF00006"/>
    </source>
</evidence>
<comment type="catalytic activity">
    <reaction evidence="9">
        <text>ATP + H2O + 4 H(+)(in) = ADP + phosphate + 5 H(+)(out)</text>
        <dbReference type="Rhea" id="RHEA:57720"/>
        <dbReference type="ChEBI" id="CHEBI:15377"/>
        <dbReference type="ChEBI" id="CHEBI:15378"/>
        <dbReference type="ChEBI" id="CHEBI:30616"/>
        <dbReference type="ChEBI" id="CHEBI:43474"/>
        <dbReference type="ChEBI" id="CHEBI:456216"/>
        <dbReference type="EC" id="7.1.2.2"/>
    </reaction>
</comment>
<dbReference type="PANTHER" id="PTHR15184:SF76">
    <property type="entry name" value="ATP SYNTHASE SUBUNIT BETA, CHLOROPLASTIC"/>
    <property type="match status" value="1"/>
</dbReference>
<comment type="caution">
    <text evidence="11">The sequence shown here is derived from an EMBL/GenBank/DDBJ whole genome shotgun (WGS) entry which is preliminary data.</text>
</comment>
<dbReference type="EMBL" id="CAKMRJ010002223">
    <property type="protein sequence ID" value="CAH1425215.1"/>
    <property type="molecule type" value="Genomic_DNA"/>
</dbReference>
<dbReference type="PANTHER" id="PTHR15184">
    <property type="entry name" value="ATP SYNTHASE"/>
    <property type="match status" value="1"/>
</dbReference>
<feature type="domain" description="ATPase F1/V1/A1 complex alpha/beta subunit nucleotide-binding" evidence="10">
    <location>
        <begin position="110"/>
        <end position="173"/>
    </location>
</feature>
<dbReference type="InterPro" id="IPR036121">
    <property type="entry name" value="ATPase_F1/V1/A1_a/bsu_N_sf"/>
</dbReference>
<organism evidence="11 12">
    <name type="scientific">Lactuca virosa</name>
    <dbReference type="NCBI Taxonomy" id="75947"/>
    <lineage>
        <taxon>Eukaryota</taxon>
        <taxon>Viridiplantae</taxon>
        <taxon>Streptophyta</taxon>
        <taxon>Embryophyta</taxon>
        <taxon>Tracheophyta</taxon>
        <taxon>Spermatophyta</taxon>
        <taxon>Magnoliopsida</taxon>
        <taxon>eudicotyledons</taxon>
        <taxon>Gunneridae</taxon>
        <taxon>Pentapetalae</taxon>
        <taxon>asterids</taxon>
        <taxon>campanulids</taxon>
        <taxon>Asterales</taxon>
        <taxon>Asteraceae</taxon>
        <taxon>Cichorioideae</taxon>
        <taxon>Cichorieae</taxon>
        <taxon>Lactucinae</taxon>
        <taxon>Lactuca</taxon>
    </lineage>
</organism>
<dbReference type="InterPro" id="IPR050053">
    <property type="entry name" value="ATPase_alpha/beta_chains"/>
</dbReference>